<feature type="active site" description="Tele-phosphohistidine intermediate" evidence="1">
    <location>
        <position position="7"/>
    </location>
</feature>
<evidence type="ECO:0000313" key="3">
    <source>
        <dbReference type="EMBL" id="GAT34814.1"/>
    </source>
</evidence>
<keyword evidence="4" id="KW-1185">Reference proteome</keyword>
<dbReference type="Gene3D" id="3.40.50.1240">
    <property type="entry name" value="Phosphoglycerate mutase-like"/>
    <property type="match status" value="1"/>
</dbReference>
<dbReference type="PIRSF" id="PIRSF000709">
    <property type="entry name" value="6PFK_2-Ptase"/>
    <property type="match status" value="1"/>
</dbReference>
<dbReference type="InterPro" id="IPR050275">
    <property type="entry name" value="PGM_Phosphatase"/>
</dbReference>
<dbReference type="FunCoup" id="A0A146GDM9">
    <property type="interactions" value="516"/>
</dbReference>
<dbReference type="SUPFAM" id="SSF53254">
    <property type="entry name" value="Phosphoglycerate mutase-like"/>
    <property type="match status" value="1"/>
</dbReference>
<evidence type="ECO:0000256" key="1">
    <source>
        <dbReference type="PIRSR" id="PIRSR613078-1"/>
    </source>
</evidence>
<dbReference type="STRING" id="690879.TSACC_23248"/>
<feature type="binding site" evidence="2">
    <location>
        <begin position="19"/>
        <end position="20"/>
    </location>
    <ligand>
        <name>substrate</name>
    </ligand>
</feature>
<dbReference type="InterPro" id="IPR013078">
    <property type="entry name" value="His_Pase_superF_clade-1"/>
</dbReference>
<feature type="active site" description="Proton donor/acceptor" evidence="1">
    <location>
        <position position="78"/>
    </location>
</feature>
<reference evidence="4" key="1">
    <citation type="journal article" date="2017" name="Genome Announc.">
        <title>Draft Genome Sequence of Terrimicrobium sacchariphilum NM-5T, a Facultative Anaerobic Soil Bacterium of the Class Spartobacteria.</title>
        <authorList>
            <person name="Qiu Y.L."/>
            <person name="Tourlousse D.M."/>
            <person name="Matsuura N."/>
            <person name="Ohashi A."/>
            <person name="Sekiguchi Y."/>
        </authorList>
    </citation>
    <scope>NUCLEOTIDE SEQUENCE [LARGE SCALE GENOMIC DNA]</scope>
    <source>
        <strain evidence="4">NM-5</strain>
    </source>
</reference>
<dbReference type="EMBL" id="BDCO01000002">
    <property type="protein sequence ID" value="GAT34814.1"/>
    <property type="molecule type" value="Genomic_DNA"/>
</dbReference>
<dbReference type="SMART" id="SM00855">
    <property type="entry name" value="PGAM"/>
    <property type="match status" value="1"/>
</dbReference>
<feature type="binding site" evidence="2">
    <location>
        <begin position="78"/>
        <end position="81"/>
    </location>
    <ligand>
        <name>substrate</name>
    </ligand>
</feature>
<dbReference type="PANTHER" id="PTHR48100">
    <property type="entry name" value="BROAD-SPECIFICITY PHOSPHATASE YOR283W-RELATED"/>
    <property type="match status" value="1"/>
</dbReference>
<evidence type="ECO:0000313" key="4">
    <source>
        <dbReference type="Proteomes" id="UP000076023"/>
    </source>
</evidence>
<evidence type="ECO:0000256" key="2">
    <source>
        <dbReference type="PIRSR" id="PIRSR613078-2"/>
    </source>
</evidence>
<organism evidence="3 4">
    <name type="scientific">Terrimicrobium sacchariphilum</name>
    <dbReference type="NCBI Taxonomy" id="690879"/>
    <lineage>
        <taxon>Bacteria</taxon>
        <taxon>Pseudomonadati</taxon>
        <taxon>Verrucomicrobiota</taxon>
        <taxon>Terrimicrobiia</taxon>
        <taxon>Terrimicrobiales</taxon>
        <taxon>Terrimicrobiaceae</taxon>
        <taxon>Terrimicrobium</taxon>
    </lineage>
</organism>
<protein>
    <submittedName>
        <fullName evidence="3">Probable phosphoglycerate mutase</fullName>
    </submittedName>
</protein>
<dbReference type="CDD" id="cd07067">
    <property type="entry name" value="HP_PGM_like"/>
    <property type="match status" value="1"/>
</dbReference>
<dbReference type="AlphaFoldDB" id="A0A146GDM9"/>
<dbReference type="PANTHER" id="PTHR48100:SF15">
    <property type="entry name" value="SEDOHEPTULOSE 1,7-BISPHOSPHATASE"/>
    <property type="match status" value="1"/>
</dbReference>
<accession>A0A146GDM9</accession>
<comment type="caution">
    <text evidence="3">The sequence shown here is derived from an EMBL/GenBank/DDBJ whole genome shotgun (WGS) entry which is preliminary data.</text>
</comment>
<gene>
    <name evidence="3" type="ORF">TSACC_23248</name>
</gene>
<dbReference type="RefSeq" id="WP_075080799.1">
    <property type="nucleotide sequence ID" value="NZ_BDCO01000002.1"/>
</dbReference>
<dbReference type="GO" id="GO:0016791">
    <property type="term" value="F:phosphatase activity"/>
    <property type="evidence" value="ECO:0007669"/>
    <property type="project" value="TreeGrafter"/>
</dbReference>
<dbReference type="Proteomes" id="UP000076023">
    <property type="component" value="Unassembled WGS sequence"/>
</dbReference>
<sequence>MIVLIRHGRTDWTDLRLHTGRKDMPLNEEGRSEARKAAFKLEGFSFQTILSSPLARARETAEICGFGQRLVTDNDLMEWNYGDYEGLTVEQIREKEPAWSPWTHGYPGGETHEEVADRARRVLERVQNEPGPVAIFAHGHLLRTLTACYLGLPPVFAAQLMLQTGCISVLDREFDLPAIRRWNR</sequence>
<dbReference type="Pfam" id="PF00300">
    <property type="entry name" value="His_Phos_1"/>
    <property type="match status" value="1"/>
</dbReference>
<dbReference type="InterPro" id="IPR029033">
    <property type="entry name" value="His_PPase_superfam"/>
</dbReference>
<proteinExistence type="predicted"/>
<feature type="binding site" evidence="2">
    <location>
        <position position="56"/>
    </location>
    <ligand>
        <name>substrate</name>
    </ligand>
</feature>
<name>A0A146GDM9_TERSA</name>
<dbReference type="InParanoid" id="A0A146GDM9"/>